<feature type="chain" id="PRO_5045112476" evidence="1">
    <location>
        <begin position="23"/>
        <end position="111"/>
    </location>
</feature>
<gene>
    <name evidence="2" type="ORF">R0137_14730</name>
</gene>
<keyword evidence="3" id="KW-1185">Reference proteome</keyword>
<evidence type="ECO:0000256" key="1">
    <source>
        <dbReference type="SAM" id="SignalP"/>
    </source>
</evidence>
<sequence length="111" mass="12657">MTQNRLIRCFRFVALSFALAQAALVVAQQETASPYPSGEEREFHTIGDVPTTVVAVAKRNAPSVVFSEAESYWEADVRVYRLSGRLYREVWQVYVTEQGQFLYSESDLQDD</sequence>
<reference evidence="2 3" key="1">
    <citation type="submission" date="2023-10" db="EMBL/GenBank/DDBJ databases">
        <title>Two novel species belonging to the OM43/NOR5 clade.</title>
        <authorList>
            <person name="Park M."/>
        </authorList>
    </citation>
    <scope>NUCLEOTIDE SEQUENCE [LARGE SCALE GENOMIC DNA]</scope>
    <source>
        <strain evidence="2 3">IMCC45268</strain>
    </source>
</reference>
<dbReference type="Proteomes" id="UP001626549">
    <property type="component" value="Chromosome"/>
</dbReference>
<evidence type="ECO:0000313" key="3">
    <source>
        <dbReference type="Proteomes" id="UP001626549"/>
    </source>
</evidence>
<dbReference type="RefSeq" id="WP_407327163.1">
    <property type="nucleotide sequence ID" value="NZ_CP136865.1"/>
</dbReference>
<dbReference type="EMBL" id="CP136865">
    <property type="protein sequence ID" value="WOJ96486.1"/>
    <property type="molecule type" value="Genomic_DNA"/>
</dbReference>
<protein>
    <submittedName>
        <fullName evidence="2">Uncharacterized protein</fullName>
    </submittedName>
</protein>
<proteinExistence type="predicted"/>
<accession>A0ABZ0IBP1</accession>
<feature type="signal peptide" evidence="1">
    <location>
        <begin position="1"/>
        <end position="22"/>
    </location>
</feature>
<name>A0ABZ0IBP1_9GAMM</name>
<organism evidence="2 3">
    <name type="scientific">Congregibacter brevis</name>
    <dbReference type="NCBI Taxonomy" id="3081201"/>
    <lineage>
        <taxon>Bacteria</taxon>
        <taxon>Pseudomonadati</taxon>
        <taxon>Pseudomonadota</taxon>
        <taxon>Gammaproteobacteria</taxon>
        <taxon>Cellvibrionales</taxon>
        <taxon>Halieaceae</taxon>
        <taxon>Congregibacter</taxon>
    </lineage>
</organism>
<evidence type="ECO:0000313" key="2">
    <source>
        <dbReference type="EMBL" id="WOJ96486.1"/>
    </source>
</evidence>
<keyword evidence="1" id="KW-0732">Signal</keyword>